<sequence>MMKIAFAVVALLAVAAQAYEHEDYHSHPSYKFEYGVKDPHTGDHKSQWEHRDGDVVKGSLLKFKIDLRVMSMANLLDDGLEAAVLVGLVLNDALGTVSLVQRVLSLDNVTIPDLPLALVVTGVRVLHSVLELVLRVGVVILGLLMMMTVSADTTVLTTVVLGRSHHDQTGNEGDDLCRKDARKHSQKIIIPF</sequence>
<dbReference type="PANTHER" id="PTHR12236:SF76">
    <property type="entry name" value="ADULT-SPECIFIC CUTICULAR PROTEIN ACP-20-LIKE PROTEIN"/>
    <property type="match status" value="1"/>
</dbReference>
<dbReference type="VEuPathDB" id="VectorBase:AALB20_033113"/>
<accession>A0A182FFN3</accession>
<dbReference type="GO" id="GO:0042302">
    <property type="term" value="F:structural constituent of cuticle"/>
    <property type="evidence" value="ECO:0007669"/>
    <property type="project" value="UniProtKB-KW"/>
</dbReference>
<keyword evidence="3" id="KW-1185">Reference proteome</keyword>
<evidence type="ECO:0000313" key="2">
    <source>
        <dbReference type="EnsemblMetazoa" id="AALB005325-PA"/>
    </source>
</evidence>
<dbReference type="PANTHER" id="PTHR12236">
    <property type="entry name" value="STRUCTURAL CONTITUENT OF CUTICLE"/>
    <property type="match status" value="1"/>
</dbReference>
<dbReference type="GO" id="GO:0005615">
    <property type="term" value="C:extracellular space"/>
    <property type="evidence" value="ECO:0007669"/>
    <property type="project" value="TreeGrafter"/>
</dbReference>
<dbReference type="Proteomes" id="UP000069272">
    <property type="component" value="Chromosome 3L"/>
</dbReference>
<evidence type="ECO:0000256" key="1">
    <source>
        <dbReference type="ARBA" id="ARBA00022460"/>
    </source>
</evidence>
<reference evidence="2 3" key="1">
    <citation type="journal article" date="2017" name="G3 (Bethesda)">
        <title>The Physical Genome Mapping of Anopheles albimanus Corrected Scaffold Misassemblies and Identified Interarm Rearrangements in Genus Anopheles.</title>
        <authorList>
            <person name="Artemov G.N."/>
            <person name="Peery A.N."/>
            <person name="Jiang X."/>
            <person name="Tu Z."/>
            <person name="Stegniy V.N."/>
            <person name="Sharakhova M.V."/>
            <person name="Sharakhov I.V."/>
        </authorList>
    </citation>
    <scope>NUCLEOTIDE SEQUENCE [LARGE SCALE GENOMIC DNA]</scope>
    <source>
        <strain evidence="2 3">ALBI9_A</strain>
    </source>
</reference>
<dbReference type="InterPro" id="IPR051217">
    <property type="entry name" value="Insect_Cuticle_Struc_Prot"/>
</dbReference>
<protein>
    <submittedName>
        <fullName evidence="2">Uncharacterized protein</fullName>
    </submittedName>
</protein>
<dbReference type="EnsemblMetazoa" id="AALB005325-RA">
    <property type="protein sequence ID" value="AALB005325-PA"/>
    <property type="gene ID" value="AALB005325"/>
</dbReference>
<reference evidence="2" key="2">
    <citation type="submission" date="2022-08" db="UniProtKB">
        <authorList>
            <consortium name="EnsemblMetazoa"/>
        </authorList>
    </citation>
    <scope>IDENTIFICATION</scope>
    <source>
        <strain evidence="2">STECLA/ALBI9_A</strain>
    </source>
</reference>
<dbReference type="GO" id="GO:0031012">
    <property type="term" value="C:extracellular matrix"/>
    <property type="evidence" value="ECO:0007669"/>
    <property type="project" value="TreeGrafter"/>
</dbReference>
<keyword evidence="1" id="KW-0193">Cuticle</keyword>
<dbReference type="AlphaFoldDB" id="A0A182FFN3"/>
<evidence type="ECO:0000313" key="3">
    <source>
        <dbReference type="Proteomes" id="UP000069272"/>
    </source>
</evidence>
<proteinExistence type="predicted"/>
<dbReference type="VEuPathDB" id="VectorBase:AALB005325"/>
<organism evidence="2 3">
    <name type="scientific">Anopheles albimanus</name>
    <name type="common">New world malaria mosquito</name>
    <dbReference type="NCBI Taxonomy" id="7167"/>
    <lineage>
        <taxon>Eukaryota</taxon>
        <taxon>Metazoa</taxon>
        <taxon>Ecdysozoa</taxon>
        <taxon>Arthropoda</taxon>
        <taxon>Hexapoda</taxon>
        <taxon>Insecta</taxon>
        <taxon>Pterygota</taxon>
        <taxon>Neoptera</taxon>
        <taxon>Endopterygota</taxon>
        <taxon>Diptera</taxon>
        <taxon>Nematocera</taxon>
        <taxon>Culicoidea</taxon>
        <taxon>Culicidae</taxon>
        <taxon>Anophelinae</taxon>
        <taxon>Anopheles</taxon>
    </lineage>
</organism>
<name>A0A182FFN3_ANOAL</name>
<dbReference type="STRING" id="7167.A0A182FFN3"/>